<proteinExistence type="predicted"/>
<reference evidence="2 3" key="1">
    <citation type="submission" date="2016-10" db="EMBL/GenBank/DDBJ databases">
        <authorList>
            <person name="de Groot N.N."/>
        </authorList>
    </citation>
    <scope>NUCLEOTIDE SEQUENCE [LARGE SCALE GENOMIC DNA]</scope>
    <source>
        <strain evidence="2 3">CGMCC 1.10267</strain>
    </source>
</reference>
<keyword evidence="1" id="KW-0812">Transmembrane</keyword>
<protein>
    <recommendedName>
        <fullName evidence="4">Vitamin uptake transporter</fullName>
    </recommendedName>
</protein>
<evidence type="ECO:0000313" key="3">
    <source>
        <dbReference type="Proteomes" id="UP000199495"/>
    </source>
</evidence>
<dbReference type="STRING" id="440168.SAMN04487974_1383"/>
<dbReference type="AlphaFoldDB" id="A0A1G8ARX9"/>
<name>A0A1G8ARX9_9HYPH</name>
<keyword evidence="3" id="KW-1185">Reference proteome</keyword>
<sequence length="168" mass="18289">MPKGSATALYILSIAFINWLLVLLPPIMIGNTAIPPVMLVVGFVFVFRDFAQREIGHWVLLAMVAGGALSFFTASADVAVASMTAFVVSETIDWLVFSLTKRPLAQRILFSSAAAVPIDTVIMLSLIGMFDWLAVVIVSLMKMIGALCFWWVLRRRDNDAVPPATATA</sequence>
<feature type="transmembrane region" description="Helical" evidence="1">
    <location>
        <begin position="133"/>
        <end position="153"/>
    </location>
</feature>
<feature type="transmembrane region" description="Helical" evidence="1">
    <location>
        <begin position="7"/>
        <end position="27"/>
    </location>
</feature>
<evidence type="ECO:0008006" key="4">
    <source>
        <dbReference type="Google" id="ProtNLM"/>
    </source>
</evidence>
<feature type="transmembrane region" description="Helical" evidence="1">
    <location>
        <begin position="108"/>
        <end position="127"/>
    </location>
</feature>
<evidence type="ECO:0000256" key="1">
    <source>
        <dbReference type="SAM" id="Phobius"/>
    </source>
</evidence>
<dbReference type="EMBL" id="FNCS01000038">
    <property type="protein sequence ID" value="SDH23486.1"/>
    <property type="molecule type" value="Genomic_DNA"/>
</dbReference>
<keyword evidence="1" id="KW-0472">Membrane</keyword>
<gene>
    <name evidence="2" type="ORF">SAMN04487974_1383</name>
</gene>
<dbReference type="OrthoDB" id="5456784at2"/>
<dbReference type="Proteomes" id="UP000199495">
    <property type="component" value="Unassembled WGS sequence"/>
</dbReference>
<feature type="transmembrane region" description="Helical" evidence="1">
    <location>
        <begin position="55"/>
        <end position="72"/>
    </location>
</feature>
<accession>A0A1G8ARX9</accession>
<keyword evidence="1" id="KW-1133">Transmembrane helix</keyword>
<organism evidence="2 3">
    <name type="scientific">Pelagibacterium luteolum</name>
    <dbReference type="NCBI Taxonomy" id="440168"/>
    <lineage>
        <taxon>Bacteria</taxon>
        <taxon>Pseudomonadati</taxon>
        <taxon>Pseudomonadota</taxon>
        <taxon>Alphaproteobacteria</taxon>
        <taxon>Hyphomicrobiales</taxon>
        <taxon>Devosiaceae</taxon>
        <taxon>Pelagibacterium</taxon>
    </lineage>
</organism>
<dbReference type="RefSeq" id="WP_090600466.1">
    <property type="nucleotide sequence ID" value="NZ_FNCS01000038.1"/>
</dbReference>
<evidence type="ECO:0000313" key="2">
    <source>
        <dbReference type="EMBL" id="SDH23486.1"/>
    </source>
</evidence>